<feature type="compositionally biased region" description="Acidic residues" evidence="1">
    <location>
        <begin position="1"/>
        <end position="18"/>
    </location>
</feature>
<reference evidence="2 3" key="1">
    <citation type="journal article" date="2018" name="BMC Genomics">
        <title>The genome of Naegleria lovaniensis, the basis for a comparative approach to unravel pathogenicity factors of the human pathogenic amoeba N. fowleri.</title>
        <authorList>
            <person name="Liechti N."/>
            <person name="Schurch N."/>
            <person name="Bruggmann R."/>
            <person name="Wittwer M."/>
        </authorList>
    </citation>
    <scope>NUCLEOTIDE SEQUENCE [LARGE SCALE GENOMIC DNA]</scope>
    <source>
        <strain evidence="2 3">ATCC 30569</strain>
    </source>
</reference>
<sequence length="92" mass="10523">MSDDDEGANSEDEEEESFFDIHHGHSDSIQVITRLACFDKYRSIATKGWKVCSSAWSDSAFFIREVNKEIERLLTELISNTQFSDITLITTN</sequence>
<feature type="region of interest" description="Disordered" evidence="1">
    <location>
        <begin position="1"/>
        <end position="22"/>
    </location>
</feature>
<dbReference type="RefSeq" id="XP_044542723.1">
    <property type="nucleotide sequence ID" value="XM_044687732.1"/>
</dbReference>
<protein>
    <submittedName>
        <fullName evidence="2">Uncharacterized protein</fullName>
    </submittedName>
</protein>
<evidence type="ECO:0000256" key="1">
    <source>
        <dbReference type="SAM" id="MobiDB-lite"/>
    </source>
</evidence>
<dbReference type="EMBL" id="PYSW02000053">
    <property type="protein sequence ID" value="KAG2373549.1"/>
    <property type="molecule type" value="Genomic_DNA"/>
</dbReference>
<dbReference type="Proteomes" id="UP000816034">
    <property type="component" value="Unassembled WGS sequence"/>
</dbReference>
<evidence type="ECO:0000313" key="3">
    <source>
        <dbReference type="Proteomes" id="UP000816034"/>
    </source>
</evidence>
<proteinExistence type="predicted"/>
<comment type="caution">
    <text evidence="2">The sequence shown here is derived from an EMBL/GenBank/DDBJ whole genome shotgun (WGS) entry which is preliminary data.</text>
</comment>
<dbReference type="GeneID" id="68104466"/>
<accession>A0AA88KE98</accession>
<name>A0AA88KE98_NAELO</name>
<evidence type="ECO:0000313" key="2">
    <source>
        <dbReference type="EMBL" id="KAG2373549.1"/>
    </source>
</evidence>
<organism evidence="2 3">
    <name type="scientific">Naegleria lovaniensis</name>
    <name type="common">Amoeba</name>
    <dbReference type="NCBI Taxonomy" id="51637"/>
    <lineage>
        <taxon>Eukaryota</taxon>
        <taxon>Discoba</taxon>
        <taxon>Heterolobosea</taxon>
        <taxon>Tetramitia</taxon>
        <taxon>Eutetramitia</taxon>
        <taxon>Vahlkampfiidae</taxon>
        <taxon>Naegleria</taxon>
    </lineage>
</organism>
<gene>
    <name evidence="2" type="ORF">C9374_012012</name>
</gene>
<keyword evidence="3" id="KW-1185">Reference proteome</keyword>
<dbReference type="AlphaFoldDB" id="A0AA88KE98"/>